<protein>
    <submittedName>
        <fullName evidence="3 5">Uncharacterized protein</fullName>
    </submittedName>
</protein>
<keyword evidence="4" id="KW-1185">Reference proteome</keyword>
<feature type="transmembrane region" description="Helical" evidence="2">
    <location>
        <begin position="318"/>
        <end position="339"/>
    </location>
</feature>
<feature type="compositionally biased region" description="Polar residues" evidence="1">
    <location>
        <begin position="419"/>
        <end position="428"/>
    </location>
</feature>
<sequence length="648" mass="70373">MRSEPTASHALAIADHPEKGAAQMPQNHGSIGDVTNLGWDGDESNVPKPVVGGLRNEELWLLLRRFNNQVHHLKETPHPARGSLDMNLAQEADYTPAELRSTLERLYVTVVVGVVKFGKHMIRLRSWKEKWRTSLFCIAYFAACLFDVLLPLFLIILLVLVAYPPLRPILFPPVPLALVHGTSGGVQKPATGDLGSTDSATGAPENYKGEAVEQEASNLVNGIANVALSSAAGKRDANFAGANDEEEREDDESPTAKDRGAKAGPDRTHDKTKEPMEKAIFEAMGPMIYGMAEVSDTWERIGNALSPMPPFPKHLHRLRLAGLVLPILLGSFFITPYMISKVATFGIGFGFFGDPVIQRGVEWLNHTYPHWQKLLDLRNTLLKGIPTNAQVTITLLRIGEANHAPLPPVPRTSPLPPSQTTSNNSTEVAATEGDAPLGASETELQAAIAPSPTSSTEPPNETTNGKPQRASKLIGFFKGTTRATLSAAIGIDAAKAKAGSQHAKDRLGAIPASKTERKIGGPVQFKARYRGHKGRVVIVTHAVVPFVGFWAEKVAGQVAPAMMHGAEDTVRALAIWTVPIAEIAEIRKVGGYGWKGRLVVGWAFERNLKDGVEVVTREGENHRVTAMEMRDELFNRICAMGGQRWVIM</sequence>
<dbReference type="PANTHER" id="PTHR38694:SF1">
    <property type="entry name" value="PEROXIN DOMAIN-CONTAINING PROTEIN"/>
    <property type="match status" value="1"/>
</dbReference>
<organism evidence="3">
    <name type="scientific">Eremomyces bilateralis CBS 781.70</name>
    <dbReference type="NCBI Taxonomy" id="1392243"/>
    <lineage>
        <taxon>Eukaryota</taxon>
        <taxon>Fungi</taxon>
        <taxon>Dikarya</taxon>
        <taxon>Ascomycota</taxon>
        <taxon>Pezizomycotina</taxon>
        <taxon>Dothideomycetes</taxon>
        <taxon>Dothideomycetes incertae sedis</taxon>
        <taxon>Eremomycetales</taxon>
        <taxon>Eremomycetaceae</taxon>
        <taxon>Eremomyces</taxon>
    </lineage>
</organism>
<dbReference type="OrthoDB" id="1708389at2759"/>
<feature type="region of interest" description="Disordered" evidence="1">
    <location>
        <begin position="239"/>
        <end position="274"/>
    </location>
</feature>
<dbReference type="RefSeq" id="XP_033534607.1">
    <property type="nucleotide sequence ID" value="XM_033676362.1"/>
</dbReference>
<dbReference type="AlphaFoldDB" id="A0A6G1G4X7"/>
<feature type="compositionally biased region" description="Low complexity" evidence="1">
    <location>
        <begin position="450"/>
        <end position="464"/>
    </location>
</feature>
<feature type="transmembrane region" description="Helical" evidence="2">
    <location>
        <begin position="138"/>
        <end position="163"/>
    </location>
</feature>
<feature type="region of interest" description="Disordered" evidence="1">
    <location>
        <begin position="448"/>
        <end position="468"/>
    </location>
</feature>
<keyword evidence="2" id="KW-0812">Transmembrane</keyword>
<proteinExistence type="predicted"/>
<reference evidence="5" key="2">
    <citation type="submission" date="2020-04" db="EMBL/GenBank/DDBJ databases">
        <authorList>
            <consortium name="NCBI Genome Project"/>
        </authorList>
    </citation>
    <scope>NUCLEOTIDE SEQUENCE</scope>
    <source>
        <strain evidence="5">CBS 781.70</strain>
    </source>
</reference>
<accession>A0A6G1G4X7</accession>
<dbReference type="Proteomes" id="UP000504638">
    <property type="component" value="Unplaced"/>
</dbReference>
<keyword evidence="2" id="KW-1133">Transmembrane helix</keyword>
<dbReference type="EMBL" id="ML975156">
    <property type="protein sequence ID" value="KAF1812976.1"/>
    <property type="molecule type" value="Genomic_DNA"/>
</dbReference>
<dbReference type="Pfam" id="PF11696">
    <property type="entry name" value="DUF3292"/>
    <property type="match status" value="1"/>
</dbReference>
<dbReference type="GeneID" id="54416932"/>
<name>A0A6G1G4X7_9PEZI</name>
<gene>
    <name evidence="3 5" type="ORF">P152DRAFT_396524</name>
</gene>
<dbReference type="InterPro" id="IPR021709">
    <property type="entry name" value="DUF3292"/>
</dbReference>
<keyword evidence="2" id="KW-0472">Membrane</keyword>
<dbReference type="PANTHER" id="PTHR38694">
    <property type="entry name" value="CONSERVED EXPRESSED PROTEIN"/>
    <property type="match status" value="1"/>
</dbReference>
<feature type="region of interest" description="Disordered" evidence="1">
    <location>
        <begin position="404"/>
        <end position="429"/>
    </location>
</feature>
<evidence type="ECO:0000313" key="4">
    <source>
        <dbReference type="Proteomes" id="UP000504638"/>
    </source>
</evidence>
<evidence type="ECO:0000256" key="2">
    <source>
        <dbReference type="SAM" id="Phobius"/>
    </source>
</evidence>
<evidence type="ECO:0000313" key="3">
    <source>
        <dbReference type="EMBL" id="KAF1812976.1"/>
    </source>
</evidence>
<evidence type="ECO:0000256" key="1">
    <source>
        <dbReference type="SAM" id="MobiDB-lite"/>
    </source>
</evidence>
<reference evidence="5" key="3">
    <citation type="submission" date="2025-04" db="UniProtKB">
        <authorList>
            <consortium name="RefSeq"/>
        </authorList>
    </citation>
    <scope>IDENTIFICATION</scope>
    <source>
        <strain evidence="5">CBS 781.70</strain>
    </source>
</reference>
<evidence type="ECO:0000313" key="5">
    <source>
        <dbReference type="RefSeq" id="XP_033534607.1"/>
    </source>
</evidence>
<reference evidence="3 5" key="1">
    <citation type="submission" date="2020-01" db="EMBL/GenBank/DDBJ databases">
        <authorList>
            <consortium name="DOE Joint Genome Institute"/>
            <person name="Haridas S."/>
            <person name="Albert R."/>
            <person name="Binder M."/>
            <person name="Bloem J."/>
            <person name="Labutti K."/>
            <person name="Salamov A."/>
            <person name="Andreopoulos B."/>
            <person name="Baker S.E."/>
            <person name="Barry K."/>
            <person name="Bills G."/>
            <person name="Bluhm B.H."/>
            <person name="Cannon C."/>
            <person name="Castanera R."/>
            <person name="Culley D.E."/>
            <person name="Daum C."/>
            <person name="Ezra D."/>
            <person name="Gonzalez J.B."/>
            <person name="Henrissat B."/>
            <person name="Kuo A."/>
            <person name="Liang C."/>
            <person name="Lipzen A."/>
            <person name="Lutzoni F."/>
            <person name="Magnuson J."/>
            <person name="Mondo S."/>
            <person name="Nolan M."/>
            <person name="Ohm R."/>
            <person name="Pangilinan J."/>
            <person name="Park H.-J."/>
            <person name="Ramirez L."/>
            <person name="Alfaro M."/>
            <person name="Sun H."/>
            <person name="Tritt A."/>
            <person name="Yoshinaga Y."/>
            <person name="Zwiers L.-H."/>
            <person name="Turgeon B.G."/>
            <person name="Goodwin S.B."/>
            <person name="Spatafora J.W."/>
            <person name="Crous P.W."/>
            <person name="Grigoriev I.V."/>
        </authorList>
    </citation>
    <scope>NUCLEOTIDE SEQUENCE</scope>
    <source>
        <strain evidence="3 5">CBS 781.70</strain>
    </source>
</reference>
<feature type="compositionally biased region" description="Pro residues" evidence="1">
    <location>
        <begin position="405"/>
        <end position="417"/>
    </location>
</feature>
<feature type="compositionally biased region" description="Acidic residues" evidence="1">
    <location>
        <begin position="243"/>
        <end position="253"/>
    </location>
</feature>
<feature type="compositionally biased region" description="Basic and acidic residues" evidence="1">
    <location>
        <begin position="254"/>
        <end position="274"/>
    </location>
</feature>